<dbReference type="PANTHER" id="PTHR33337">
    <property type="entry name" value="GFA DOMAIN-CONTAINING PROTEIN"/>
    <property type="match status" value="1"/>
</dbReference>
<dbReference type="OrthoDB" id="5290969at2759"/>
<feature type="compositionally biased region" description="Pro residues" evidence="5">
    <location>
        <begin position="1"/>
        <end position="11"/>
    </location>
</feature>
<dbReference type="AlphaFoldDB" id="A0A167XYW5"/>
<keyword evidence="4" id="KW-0456">Lyase</keyword>
<evidence type="ECO:0000256" key="3">
    <source>
        <dbReference type="ARBA" id="ARBA00022833"/>
    </source>
</evidence>
<evidence type="ECO:0000313" key="8">
    <source>
        <dbReference type="Proteomes" id="UP000076874"/>
    </source>
</evidence>
<evidence type="ECO:0000313" key="7">
    <source>
        <dbReference type="EMBL" id="OAA65596.1"/>
    </source>
</evidence>
<evidence type="ECO:0000259" key="6">
    <source>
        <dbReference type="PROSITE" id="PS51891"/>
    </source>
</evidence>
<gene>
    <name evidence="7" type="ORF">SPI_02383</name>
</gene>
<comment type="caution">
    <text evidence="7">The sequence shown here is derived from an EMBL/GenBank/DDBJ whole genome shotgun (WGS) entry which is preliminary data.</text>
</comment>
<sequence>MAEPTPTPVPASPADTSDAFVETPPASEPGLAIQCQCGYITLRTATPRPLWLAHCHCTDCRKQSGSAFGASAYFPPGPGFYPLPPDIAARVGVYTRPTDSGNTMHCYFCPRCGVRLLHAVVLPDGSLRPALSVKAGCIEDPERVIDWSRAKHIFTRSAVTPLVADWETYEVMPPQPPPLPAAAAATLSSSDGPGKAETD</sequence>
<dbReference type="PANTHER" id="PTHR33337:SF3">
    <property type="entry name" value="CENP-V_GFA DOMAIN-CONTAINING PROTEIN"/>
    <property type="match status" value="1"/>
</dbReference>
<feature type="region of interest" description="Disordered" evidence="5">
    <location>
        <begin position="174"/>
        <end position="199"/>
    </location>
</feature>
<dbReference type="Gene3D" id="3.90.1590.10">
    <property type="entry name" value="glutathione-dependent formaldehyde- activating enzyme (gfa)"/>
    <property type="match status" value="1"/>
</dbReference>
<name>A0A167XYW5_9HYPO</name>
<dbReference type="Pfam" id="PF04828">
    <property type="entry name" value="GFA"/>
    <property type="match status" value="1"/>
</dbReference>
<dbReference type="SUPFAM" id="SSF51316">
    <property type="entry name" value="Mss4-like"/>
    <property type="match status" value="1"/>
</dbReference>
<organism evidence="7 8">
    <name type="scientific">Niveomyces insectorum RCEF 264</name>
    <dbReference type="NCBI Taxonomy" id="1081102"/>
    <lineage>
        <taxon>Eukaryota</taxon>
        <taxon>Fungi</taxon>
        <taxon>Dikarya</taxon>
        <taxon>Ascomycota</taxon>
        <taxon>Pezizomycotina</taxon>
        <taxon>Sordariomycetes</taxon>
        <taxon>Hypocreomycetidae</taxon>
        <taxon>Hypocreales</taxon>
        <taxon>Cordycipitaceae</taxon>
        <taxon>Niveomyces</taxon>
    </lineage>
</organism>
<evidence type="ECO:0000256" key="2">
    <source>
        <dbReference type="ARBA" id="ARBA00022723"/>
    </source>
</evidence>
<evidence type="ECO:0000256" key="4">
    <source>
        <dbReference type="ARBA" id="ARBA00023239"/>
    </source>
</evidence>
<dbReference type="InterPro" id="IPR011057">
    <property type="entry name" value="Mss4-like_sf"/>
</dbReference>
<protein>
    <submittedName>
        <fullName evidence="7">Mss4-like protein</fullName>
    </submittedName>
</protein>
<dbReference type="PROSITE" id="PS51891">
    <property type="entry name" value="CENP_V_GFA"/>
    <property type="match status" value="1"/>
</dbReference>
<feature type="domain" description="CENP-V/GFA" evidence="6">
    <location>
        <begin position="28"/>
        <end position="148"/>
    </location>
</feature>
<dbReference type="EMBL" id="AZHD01000003">
    <property type="protein sequence ID" value="OAA65596.1"/>
    <property type="molecule type" value="Genomic_DNA"/>
</dbReference>
<proteinExistence type="inferred from homology"/>
<dbReference type="GO" id="GO:0046872">
    <property type="term" value="F:metal ion binding"/>
    <property type="evidence" value="ECO:0007669"/>
    <property type="project" value="UniProtKB-KW"/>
</dbReference>
<dbReference type="InterPro" id="IPR006913">
    <property type="entry name" value="CENP-V/GFA"/>
</dbReference>
<evidence type="ECO:0000256" key="1">
    <source>
        <dbReference type="ARBA" id="ARBA00005495"/>
    </source>
</evidence>
<evidence type="ECO:0000256" key="5">
    <source>
        <dbReference type="SAM" id="MobiDB-lite"/>
    </source>
</evidence>
<feature type="region of interest" description="Disordered" evidence="5">
    <location>
        <begin position="1"/>
        <end position="25"/>
    </location>
</feature>
<keyword evidence="3" id="KW-0862">Zinc</keyword>
<keyword evidence="8" id="KW-1185">Reference proteome</keyword>
<dbReference type="Proteomes" id="UP000076874">
    <property type="component" value="Unassembled WGS sequence"/>
</dbReference>
<reference evidence="7 8" key="1">
    <citation type="journal article" date="2016" name="Genome Biol. Evol.">
        <title>Divergent and convergent evolution of fungal pathogenicity.</title>
        <authorList>
            <person name="Shang Y."/>
            <person name="Xiao G."/>
            <person name="Zheng P."/>
            <person name="Cen K."/>
            <person name="Zhan S."/>
            <person name="Wang C."/>
        </authorList>
    </citation>
    <scope>NUCLEOTIDE SEQUENCE [LARGE SCALE GENOMIC DNA]</scope>
    <source>
        <strain evidence="7 8">RCEF 264</strain>
    </source>
</reference>
<comment type="similarity">
    <text evidence="1">Belongs to the Gfa family.</text>
</comment>
<accession>A0A167XYW5</accession>
<keyword evidence="2" id="KW-0479">Metal-binding</keyword>
<dbReference type="GO" id="GO:0016846">
    <property type="term" value="F:carbon-sulfur lyase activity"/>
    <property type="evidence" value="ECO:0007669"/>
    <property type="project" value="InterPro"/>
</dbReference>